<evidence type="ECO:0000256" key="5">
    <source>
        <dbReference type="ARBA" id="ARBA00022618"/>
    </source>
</evidence>
<dbReference type="OMA" id="WVISHRE"/>
<evidence type="ECO:0000256" key="3">
    <source>
        <dbReference type="ARBA" id="ARBA00004584"/>
    </source>
</evidence>
<dbReference type="KEGG" id="lak:106179238"/>
<keyword evidence="5" id="KW-0132">Cell division</keyword>
<evidence type="ECO:0000256" key="1">
    <source>
        <dbReference type="ARBA" id="ARBA00003694"/>
    </source>
</evidence>
<evidence type="ECO:0000256" key="2">
    <source>
        <dbReference type="ARBA" id="ARBA00004123"/>
    </source>
</evidence>
<evidence type="ECO:0000256" key="10">
    <source>
        <dbReference type="ARBA" id="ARBA00023306"/>
    </source>
</evidence>
<dbReference type="GO" id="GO:0034080">
    <property type="term" value="P:CENP-A containing chromatin assembly"/>
    <property type="evidence" value="ECO:0007669"/>
    <property type="project" value="TreeGrafter"/>
</dbReference>
<reference evidence="15" key="1">
    <citation type="submission" date="2025-08" db="UniProtKB">
        <authorList>
            <consortium name="RefSeq"/>
        </authorList>
    </citation>
    <scope>IDENTIFICATION</scope>
    <source>
        <tissue evidence="15">Gonads</tissue>
    </source>
</reference>
<name>A0A1S3K6V4_LINAN</name>
<accession>A0A1S3K6V4</accession>
<dbReference type="STRING" id="7574.A0A1S3K6V4"/>
<dbReference type="InterPro" id="IPR034752">
    <property type="entry name" value="Mis18"/>
</dbReference>
<keyword evidence="9" id="KW-0539">Nucleus</keyword>
<dbReference type="Pfam" id="PF03226">
    <property type="entry name" value="Yippee-Mis18"/>
    <property type="match status" value="1"/>
</dbReference>
<dbReference type="GO" id="GO:0000775">
    <property type="term" value="C:chromosome, centromeric region"/>
    <property type="evidence" value="ECO:0007669"/>
    <property type="project" value="UniProtKB-SubCell"/>
</dbReference>
<evidence type="ECO:0000256" key="8">
    <source>
        <dbReference type="ARBA" id="ARBA00022833"/>
    </source>
</evidence>
<dbReference type="GO" id="GO:0051301">
    <property type="term" value="P:cell division"/>
    <property type="evidence" value="ECO:0007669"/>
    <property type="project" value="UniProtKB-KW"/>
</dbReference>
<proteinExistence type="predicted"/>
<feature type="compositionally biased region" description="Polar residues" evidence="12">
    <location>
        <begin position="175"/>
        <end position="189"/>
    </location>
</feature>
<keyword evidence="4" id="KW-0158">Chromosome</keyword>
<dbReference type="OrthoDB" id="74210at2759"/>
<keyword evidence="7" id="KW-0498">Mitosis</keyword>
<dbReference type="GO" id="GO:0000785">
    <property type="term" value="C:chromatin"/>
    <property type="evidence" value="ECO:0007669"/>
    <property type="project" value="TreeGrafter"/>
</dbReference>
<evidence type="ECO:0000256" key="4">
    <source>
        <dbReference type="ARBA" id="ARBA00022454"/>
    </source>
</evidence>
<dbReference type="GO" id="GO:0007059">
    <property type="term" value="P:chromosome segregation"/>
    <property type="evidence" value="ECO:0007669"/>
    <property type="project" value="TreeGrafter"/>
</dbReference>
<dbReference type="PROSITE" id="PS51793">
    <property type="entry name" value="MIS18"/>
    <property type="match status" value="1"/>
</dbReference>
<keyword evidence="11" id="KW-0137">Centromere</keyword>
<dbReference type="PANTHER" id="PTHR16431:SF1">
    <property type="entry name" value="NEUROGENIC PROTEIN MASTERMIND"/>
    <property type="match status" value="1"/>
</dbReference>
<keyword evidence="10" id="KW-0131">Cell cycle</keyword>
<gene>
    <name evidence="15" type="primary">LOC106179238</name>
</gene>
<dbReference type="GeneID" id="106179238"/>
<dbReference type="RefSeq" id="XP_013418232.1">
    <property type="nucleotide sequence ID" value="XM_013562778.1"/>
</dbReference>
<evidence type="ECO:0000256" key="12">
    <source>
        <dbReference type="SAM" id="MobiDB-lite"/>
    </source>
</evidence>
<feature type="domain" description="Mis18" evidence="13">
    <location>
        <begin position="6"/>
        <end position="107"/>
    </location>
</feature>
<keyword evidence="6" id="KW-0479">Metal-binding</keyword>
<sequence length="189" mass="20498">MATSAAVVYQCSKCRTIIGDKSSWLGVDVGLWTMLLNPTTIVKQKVSIGKKLVTSTEGLDVGSTFVWLKCSHCSRILGKKYHSTSRRLDRHRGTLTLSLDRLESYELGSSQAIAESRWDDPPLSSYNQLMEQILKMKVLLVTLNQRVCYLESLLPPDPAQPSQLPSNAAAVAPSGGTNSSTAVAPSDGT</sequence>
<evidence type="ECO:0000313" key="14">
    <source>
        <dbReference type="Proteomes" id="UP000085678"/>
    </source>
</evidence>
<dbReference type="InterPro" id="IPR004910">
    <property type="entry name" value="Yippee/Mis18/Cereblon"/>
</dbReference>
<comment type="subcellular location">
    <subcellularLocation>
        <location evidence="3">Chromosome</location>
        <location evidence="3">Centromere</location>
    </subcellularLocation>
    <subcellularLocation>
        <location evidence="2">Nucleus</location>
    </subcellularLocation>
</comment>
<dbReference type="Proteomes" id="UP000085678">
    <property type="component" value="Unplaced"/>
</dbReference>
<dbReference type="InParanoid" id="A0A1S3K6V4"/>
<dbReference type="PANTHER" id="PTHR16431">
    <property type="entry name" value="NEUROGENIC PROTEIN MASTERMIND"/>
    <property type="match status" value="1"/>
</dbReference>
<keyword evidence="14" id="KW-1185">Reference proteome</keyword>
<organism evidence="14 15">
    <name type="scientific">Lingula anatina</name>
    <name type="common">Brachiopod</name>
    <name type="synonym">Lingula unguis</name>
    <dbReference type="NCBI Taxonomy" id="7574"/>
    <lineage>
        <taxon>Eukaryota</taxon>
        <taxon>Metazoa</taxon>
        <taxon>Spiralia</taxon>
        <taxon>Lophotrochozoa</taxon>
        <taxon>Brachiopoda</taxon>
        <taxon>Linguliformea</taxon>
        <taxon>Lingulata</taxon>
        <taxon>Lingulida</taxon>
        <taxon>Linguloidea</taxon>
        <taxon>Lingulidae</taxon>
        <taxon>Lingula</taxon>
    </lineage>
</organism>
<comment type="function">
    <text evidence="1">Required for recruitment of CENPA to centromeres and normal chromosome segregation during mitosis.</text>
</comment>
<evidence type="ECO:0000256" key="11">
    <source>
        <dbReference type="ARBA" id="ARBA00023328"/>
    </source>
</evidence>
<dbReference type="GO" id="GO:0005634">
    <property type="term" value="C:nucleus"/>
    <property type="evidence" value="ECO:0007669"/>
    <property type="project" value="UniProtKB-SubCell"/>
</dbReference>
<feature type="region of interest" description="Disordered" evidence="12">
    <location>
        <begin position="158"/>
        <end position="189"/>
    </location>
</feature>
<evidence type="ECO:0000256" key="7">
    <source>
        <dbReference type="ARBA" id="ARBA00022776"/>
    </source>
</evidence>
<dbReference type="GO" id="GO:0046872">
    <property type="term" value="F:metal ion binding"/>
    <property type="evidence" value="ECO:0007669"/>
    <property type="project" value="UniProtKB-KW"/>
</dbReference>
<evidence type="ECO:0000313" key="15">
    <source>
        <dbReference type="RefSeq" id="XP_013418232.1"/>
    </source>
</evidence>
<protein>
    <submittedName>
        <fullName evidence="15">Kinetochore protein mis18 isoform X1</fullName>
    </submittedName>
</protein>
<dbReference type="AlphaFoldDB" id="A0A1S3K6V4"/>
<evidence type="ECO:0000256" key="9">
    <source>
        <dbReference type="ARBA" id="ARBA00023242"/>
    </source>
</evidence>
<keyword evidence="8" id="KW-0862">Zinc</keyword>
<evidence type="ECO:0000259" key="13">
    <source>
        <dbReference type="PROSITE" id="PS51793"/>
    </source>
</evidence>
<evidence type="ECO:0000256" key="6">
    <source>
        <dbReference type="ARBA" id="ARBA00022723"/>
    </source>
</evidence>